<feature type="compositionally biased region" description="Polar residues" evidence="6">
    <location>
        <begin position="18"/>
        <end position="30"/>
    </location>
</feature>
<dbReference type="AlphaFoldDB" id="A0A0F7ZFG8"/>
<reference evidence="9 10" key="1">
    <citation type="journal article" date="2014" name="Genome Biol. Evol.">
        <title>Comparative genomics and transcriptomics analyses reveal divergent lifestyle features of nematode endoparasitic fungus Hirsutella minnesotensis.</title>
        <authorList>
            <person name="Lai Y."/>
            <person name="Liu K."/>
            <person name="Zhang X."/>
            <person name="Zhang X."/>
            <person name="Li K."/>
            <person name="Wang N."/>
            <person name="Shu C."/>
            <person name="Wu Y."/>
            <person name="Wang C."/>
            <person name="Bushley K.E."/>
            <person name="Xiang M."/>
            <person name="Liu X."/>
        </authorList>
    </citation>
    <scope>NUCLEOTIDE SEQUENCE [LARGE SCALE GENOMIC DNA]</scope>
    <source>
        <strain evidence="9 10">3608</strain>
    </source>
</reference>
<feature type="transmembrane region" description="Helical" evidence="7">
    <location>
        <begin position="388"/>
        <end position="409"/>
    </location>
</feature>
<feature type="transmembrane region" description="Helical" evidence="7">
    <location>
        <begin position="283"/>
        <end position="301"/>
    </location>
</feature>
<accession>A0A0F7ZFG8</accession>
<dbReference type="Pfam" id="PF07690">
    <property type="entry name" value="MFS_1"/>
    <property type="match status" value="1"/>
</dbReference>
<keyword evidence="2" id="KW-0813">Transport</keyword>
<dbReference type="EMBL" id="KQ030763">
    <property type="protein sequence ID" value="KJZ69116.1"/>
    <property type="molecule type" value="Genomic_DNA"/>
</dbReference>
<protein>
    <recommendedName>
        <fullName evidence="8">Major facilitator superfamily (MFS) profile domain-containing protein</fullName>
    </recommendedName>
</protein>
<dbReference type="Gene3D" id="1.20.1250.20">
    <property type="entry name" value="MFS general substrate transporter like domains"/>
    <property type="match status" value="1"/>
</dbReference>
<evidence type="ECO:0000256" key="2">
    <source>
        <dbReference type="ARBA" id="ARBA00022448"/>
    </source>
</evidence>
<organism evidence="9 10">
    <name type="scientific">Hirsutella minnesotensis 3608</name>
    <dbReference type="NCBI Taxonomy" id="1043627"/>
    <lineage>
        <taxon>Eukaryota</taxon>
        <taxon>Fungi</taxon>
        <taxon>Dikarya</taxon>
        <taxon>Ascomycota</taxon>
        <taxon>Pezizomycotina</taxon>
        <taxon>Sordariomycetes</taxon>
        <taxon>Hypocreomycetidae</taxon>
        <taxon>Hypocreales</taxon>
        <taxon>Ophiocordycipitaceae</taxon>
        <taxon>Hirsutella</taxon>
    </lineage>
</organism>
<evidence type="ECO:0000256" key="7">
    <source>
        <dbReference type="SAM" id="Phobius"/>
    </source>
</evidence>
<feature type="transmembrane region" description="Helical" evidence="7">
    <location>
        <begin position="321"/>
        <end position="342"/>
    </location>
</feature>
<gene>
    <name evidence="9" type="ORF">HIM_11495</name>
</gene>
<dbReference type="FunFam" id="1.20.1250.20:FF:000196">
    <property type="entry name" value="MFS toxin efflux pump (AflT)"/>
    <property type="match status" value="1"/>
</dbReference>
<evidence type="ECO:0000259" key="8">
    <source>
        <dbReference type="PROSITE" id="PS50850"/>
    </source>
</evidence>
<feature type="transmembrane region" description="Helical" evidence="7">
    <location>
        <begin position="520"/>
        <end position="539"/>
    </location>
</feature>
<dbReference type="GO" id="GO:0022857">
    <property type="term" value="F:transmembrane transporter activity"/>
    <property type="evidence" value="ECO:0007669"/>
    <property type="project" value="InterPro"/>
</dbReference>
<dbReference type="InterPro" id="IPR036259">
    <property type="entry name" value="MFS_trans_sf"/>
</dbReference>
<dbReference type="InterPro" id="IPR020846">
    <property type="entry name" value="MFS_dom"/>
</dbReference>
<feature type="transmembrane region" description="Helical" evidence="7">
    <location>
        <begin position="208"/>
        <end position="231"/>
    </location>
</feature>
<dbReference type="PROSITE" id="PS50850">
    <property type="entry name" value="MFS"/>
    <property type="match status" value="1"/>
</dbReference>
<feature type="region of interest" description="Disordered" evidence="6">
    <location>
        <begin position="547"/>
        <end position="569"/>
    </location>
</feature>
<comment type="subcellular location">
    <subcellularLocation>
        <location evidence="1">Membrane</location>
        <topology evidence="1">Multi-pass membrane protein</topology>
    </subcellularLocation>
</comment>
<evidence type="ECO:0000256" key="6">
    <source>
        <dbReference type="SAM" id="MobiDB-lite"/>
    </source>
</evidence>
<keyword evidence="10" id="KW-1185">Reference proteome</keyword>
<feature type="transmembrane region" description="Helical" evidence="7">
    <location>
        <begin position="252"/>
        <end position="271"/>
    </location>
</feature>
<feature type="region of interest" description="Disordered" evidence="6">
    <location>
        <begin position="1"/>
        <end position="43"/>
    </location>
</feature>
<dbReference type="OrthoDB" id="10021397at2759"/>
<evidence type="ECO:0000256" key="3">
    <source>
        <dbReference type="ARBA" id="ARBA00022692"/>
    </source>
</evidence>
<dbReference type="CDD" id="cd17502">
    <property type="entry name" value="MFS_Azr1_MDR_like"/>
    <property type="match status" value="1"/>
</dbReference>
<keyword evidence="4 7" id="KW-1133">Transmembrane helix</keyword>
<feature type="transmembrane region" description="Helical" evidence="7">
    <location>
        <begin position="147"/>
        <end position="172"/>
    </location>
</feature>
<dbReference type="Gene3D" id="1.20.1720.10">
    <property type="entry name" value="Multidrug resistance protein D"/>
    <property type="match status" value="1"/>
</dbReference>
<dbReference type="Proteomes" id="UP000054481">
    <property type="component" value="Unassembled WGS sequence"/>
</dbReference>
<feature type="transmembrane region" description="Helical" evidence="7">
    <location>
        <begin position="92"/>
        <end position="110"/>
    </location>
</feature>
<dbReference type="PANTHER" id="PTHR23501:SF198">
    <property type="entry name" value="AZOLE RESISTANCE PROTEIN 1-RELATED"/>
    <property type="match status" value="1"/>
</dbReference>
<evidence type="ECO:0000313" key="9">
    <source>
        <dbReference type="EMBL" id="KJZ69116.1"/>
    </source>
</evidence>
<evidence type="ECO:0000256" key="5">
    <source>
        <dbReference type="ARBA" id="ARBA00023136"/>
    </source>
</evidence>
<feature type="compositionally biased region" description="Acidic residues" evidence="6">
    <location>
        <begin position="550"/>
        <end position="563"/>
    </location>
</feature>
<feature type="transmembrane region" description="Helical" evidence="7">
    <location>
        <begin position="55"/>
        <end position="80"/>
    </location>
</feature>
<dbReference type="InterPro" id="IPR011701">
    <property type="entry name" value="MFS"/>
</dbReference>
<name>A0A0F7ZFG8_9HYPO</name>
<proteinExistence type="predicted"/>
<evidence type="ECO:0000313" key="10">
    <source>
        <dbReference type="Proteomes" id="UP000054481"/>
    </source>
</evidence>
<dbReference type="GO" id="GO:0005886">
    <property type="term" value="C:plasma membrane"/>
    <property type="evidence" value="ECO:0007669"/>
    <property type="project" value="TreeGrafter"/>
</dbReference>
<evidence type="ECO:0000256" key="4">
    <source>
        <dbReference type="ARBA" id="ARBA00022989"/>
    </source>
</evidence>
<feature type="transmembrane region" description="Helical" evidence="7">
    <location>
        <begin position="122"/>
        <end position="141"/>
    </location>
</feature>
<dbReference type="PANTHER" id="PTHR23501">
    <property type="entry name" value="MAJOR FACILITATOR SUPERFAMILY"/>
    <property type="match status" value="1"/>
</dbReference>
<feature type="transmembrane region" description="Helical" evidence="7">
    <location>
        <begin position="179"/>
        <end position="202"/>
    </location>
</feature>
<evidence type="ECO:0000256" key="1">
    <source>
        <dbReference type="ARBA" id="ARBA00004141"/>
    </source>
</evidence>
<dbReference type="SUPFAM" id="SSF103473">
    <property type="entry name" value="MFS general substrate transporter"/>
    <property type="match status" value="1"/>
</dbReference>
<sequence length="569" mass="60803">MGDNAIPEPVRVEKPANEMTNETAPDSSRSTIKESHDATDAPAQSLEDMPKLKVFAIWLSIIFGIMCTFLDEGIISTAIPKITDEFHSLGDIGWYGSAYLLTLCAFQLVFGRLYSQFDVKAIYLASLATFHLGSLLCAVSRSSTMFIVGRAIAGCGGSGLSSGTIALFAGALPPHKLPLYVGALGIVYGIAAVFGPVVGGLITHSHLSWRWCFYINLPLAAPPAIATVFFIKLKTAVTDEKKPEWRQRLLGIDYLGMILLIPGITSLILALEFGGTQYGWGNGRTIGCFVSAGVLFVLFALEQWWMGEKALVPPRIFTMRVVLFASIFTFCLESAFLVLVYYIPLWFQAVQGVSAEQSGVRYLPLCIAFIAAIFSGGWIVTKLGYVQPFMLAGTVLVSIGSGLLSTLQASSGAGKWIPFQIIAGLGIGASTEQPSVAVQSFLAEEDAPIGVALVLFFRNLGPSIFISVANSVFAQTLASDLETLLPNVDTHLIISSGATAMRDLVDEKDLGSLLEAYNKGVTRAFVVAAALAAASVLGLPGMGTRRLQLEPDDATPKDDEESSGTELKA</sequence>
<keyword evidence="5 7" id="KW-0472">Membrane</keyword>
<feature type="transmembrane region" description="Helical" evidence="7">
    <location>
        <begin position="362"/>
        <end position="381"/>
    </location>
</feature>
<keyword evidence="3 7" id="KW-0812">Transmembrane</keyword>
<feature type="domain" description="Major facilitator superfamily (MFS) profile" evidence="8">
    <location>
        <begin position="57"/>
        <end position="547"/>
    </location>
</feature>